<dbReference type="InterPro" id="IPR047657">
    <property type="entry name" value="PmbA"/>
</dbReference>
<proteinExistence type="inferred from homology"/>
<evidence type="ECO:0000313" key="5">
    <source>
        <dbReference type="EMBL" id="MDT0617966.1"/>
    </source>
</evidence>
<protein>
    <submittedName>
        <fullName evidence="5">Metalloprotease PmbA</fullName>
        <ecNumber evidence="5">3.4.24.-</ecNumber>
    </submittedName>
</protein>
<dbReference type="InterPro" id="IPR035068">
    <property type="entry name" value="TldD/PmbA_N"/>
</dbReference>
<dbReference type="RefSeq" id="WP_311657958.1">
    <property type="nucleotide sequence ID" value="NZ_JAVRHY010000004.1"/>
</dbReference>
<keyword evidence="6" id="KW-1185">Reference proteome</keyword>
<dbReference type="InterPro" id="IPR045570">
    <property type="entry name" value="Metalloprtase-TldD/E_cen_dom"/>
</dbReference>
<dbReference type="PANTHER" id="PTHR43421:SF1">
    <property type="entry name" value="METALLOPROTEASE PMBA"/>
    <property type="match status" value="1"/>
</dbReference>
<dbReference type="PANTHER" id="PTHR43421">
    <property type="entry name" value="METALLOPROTEASE PMBA"/>
    <property type="match status" value="1"/>
</dbReference>
<comment type="caution">
    <text evidence="5">The sequence shown here is derived from an EMBL/GenBank/DDBJ whole genome shotgun (WGS) entry which is preliminary data.</text>
</comment>
<dbReference type="NCBIfam" id="NF008268">
    <property type="entry name" value="PRK11040.1"/>
    <property type="match status" value="1"/>
</dbReference>
<keyword evidence="5" id="KW-0482">Metalloprotease</keyword>
<evidence type="ECO:0000313" key="6">
    <source>
        <dbReference type="Proteomes" id="UP001259982"/>
    </source>
</evidence>
<evidence type="ECO:0000259" key="3">
    <source>
        <dbReference type="Pfam" id="PF19289"/>
    </source>
</evidence>
<dbReference type="SUPFAM" id="SSF111283">
    <property type="entry name" value="Putative modulator of DNA gyrase, PmbA/TldD"/>
    <property type="match status" value="1"/>
</dbReference>
<dbReference type="Proteomes" id="UP001259982">
    <property type="component" value="Unassembled WGS sequence"/>
</dbReference>
<comment type="similarity">
    <text evidence="1">Belongs to the peptidase U62 family.</text>
</comment>
<gene>
    <name evidence="5" type="primary">pmbA</name>
    <name evidence="5" type="ORF">RM531_05735</name>
</gene>
<dbReference type="Pfam" id="PF01523">
    <property type="entry name" value="PmbA_TldD_1st"/>
    <property type="match status" value="1"/>
</dbReference>
<reference evidence="5 6" key="1">
    <citation type="submission" date="2023-09" db="EMBL/GenBank/DDBJ databases">
        <authorList>
            <person name="Rey-Velasco X."/>
        </authorList>
    </citation>
    <scope>NUCLEOTIDE SEQUENCE [LARGE SCALE GENOMIC DNA]</scope>
    <source>
        <strain evidence="5 6">P385</strain>
    </source>
</reference>
<evidence type="ECO:0000259" key="2">
    <source>
        <dbReference type="Pfam" id="PF01523"/>
    </source>
</evidence>
<dbReference type="GO" id="GO:0008237">
    <property type="term" value="F:metallopeptidase activity"/>
    <property type="evidence" value="ECO:0007669"/>
    <property type="project" value="UniProtKB-KW"/>
</dbReference>
<dbReference type="Gene3D" id="3.30.2290.10">
    <property type="entry name" value="PmbA/TldD superfamily"/>
    <property type="match status" value="1"/>
</dbReference>
<feature type="domain" description="Metalloprotease TldD/E N-terminal" evidence="2">
    <location>
        <begin position="38"/>
        <end position="102"/>
    </location>
</feature>
<feature type="domain" description="Metalloprotease TldD/E C-terminal" evidence="3">
    <location>
        <begin position="243"/>
        <end position="451"/>
    </location>
</feature>
<dbReference type="InterPro" id="IPR045569">
    <property type="entry name" value="Metalloprtase-TldD/E_C"/>
</dbReference>
<dbReference type="InterPro" id="IPR036059">
    <property type="entry name" value="TldD/PmbA_sf"/>
</dbReference>
<feature type="domain" description="Metalloprotease TldD/E central" evidence="4">
    <location>
        <begin position="130"/>
        <end position="236"/>
    </location>
</feature>
<dbReference type="Pfam" id="PF19290">
    <property type="entry name" value="PmbA_TldD_2nd"/>
    <property type="match status" value="1"/>
</dbReference>
<keyword evidence="5" id="KW-0645">Protease</keyword>
<evidence type="ECO:0000259" key="4">
    <source>
        <dbReference type="Pfam" id="PF19290"/>
    </source>
</evidence>
<dbReference type="Pfam" id="PF19289">
    <property type="entry name" value="PmbA_TldD_3rd"/>
    <property type="match status" value="1"/>
</dbReference>
<name>A0ABU3B694_9GAMM</name>
<accession>A0ABU3B694</accession>
<organism evidence="5 6">
    <name type="scientific">Spectribacter acetivorans</name>
    <dbReference type="NCBI Taxonomy" id="3075603"/>
    <lineage>
        <taxon>Bacteria</taxon>
        <taxon>Pseudomonadati</taxon>
        <taxon>Pseudomonadota</taxon>
        <taxon>Gammaproteobacteria</taxon>
        <taxon>Salinisphaerales</taxon>
        <taxon>Salinisphaeraceae</taxon>
        <taxon>Spectribacter</taxon>
    </lineage>
</organism>
<sequence length="452" mass="47609">MSHTPQTVAEPALPDAADLARQLEQALDALRAAGADSAEARVAAGRALSVEVRQGDLESVEFQADRDLAVTAYRGRRSATATTTDLSDEGIRAVAARAAAMAVHTGEDPWAGLADPDALAREFPDLDLVHPWELEVADARDLALACESAALAADPRIHQSDGAAVETSDTISAYANTHGFFGAERATRHGWGCTVIARADGQMQRDAWSSSARCRDDLDPVAEVGRRAGERAAARLDATTPSTRRAPVLFPPELARSLFAHLVGAISGGTLYRDASFAKDRLGETLFSDWLSVIQRPRLPRAMASASFDAEGVATTERPIVDRGVLADYLLGSYAARRLDRQTTGNAGGAFNLCIEGGSGDQAGLLHTMDTGLLVTQLMGQGVNLMTGDYSRGAAGFWVEQGRLAYPVQNVTIAGNLLDMFAGIVAAGADPDCRGAIRAPSLLIGEMTVAGQ</sequence>
<keyword evidence="5" id="KW-0378">Hydrolase</keyword>
<dbReference type="EC" id="3.4.24.-" evidence="5"/>
<dbReference type="InterPro" id="IPR002510">
    <property type="entry name" value="Metalloprtase-TldD/E_N"/>
</dbReference>
<evidence type="ECO:0000256" key="1">
    <source>
        <dbReference type="ARBA" id="ARBA00005836"/>
    </source>
</evidence>
<dbReference type="EMBL" id="JAVRHY010000004">
    <property type="protein sequence ID" value="MDT0617966.1"/>
    <property type="molecule type" value="Genomic_DNA"/>
</dbReference>